<evidence type="ECO:0000256" key="5">
    <source>
        <dbReference type="ARBA" id="ARBA00022597"/>
    </source>
</evidence>
<dbReference type="EMBL" id="GDJX01025953">
    <property type="protein sequence ID" value="JAT41983.1"/>
    <property type="molecule type" value="Transcribed_RNA"/>
</dbReference>
<reference evidence="12" key="1">
    <citation type="submission" date="2015-07" db="EMBL/GenBank/DDBJ databases">
        <title>Transcriptome Assembly of Anthurium amnicola.</title>
        <authorList>
            <person name="Suzuki J."/>
        </authorList>
    </citation>
    <scope>NUCLEOTIDE SEQUENCE</scope>
</reference>
<evidence type="ECO:0000256" key="9">
    <source>
        <dbReference type="ARBA" id="ARBA00023136"/>
    </source>
</evidence>
<comment type="similarity">
    <text evidence="2 10">Belongs to the SWEET sugar transporter family.</text>
</comment>
<dbReference type="GO" id="GO:0004672">
    <property type="term" value="F:protein kinase activity"/>
    <property type="evidence" value="ECO:0007669"/>
    <property type="project" value="InterPro"/>
</dbReference>
<keyword evidence="7" id="KW-0677">Repeat</keyword>
<evidence type="ECO:0000256" key="3">
    <source>
        <dbReference type="ARBA" id="ARBA00022448"/>
    </source>
</evidence>
<dbReference type="InterPro" id="IPR004316">
    <property type="entry name" value="SWEET_rpt"/>
</dbReference>
<comment type="caution">
    <text evidence="10">Lacks conserved residue(s) required for the propagation of feature annotation.</text>
</comment>
<keyword evidence="5 10" id="KW-0762">Sugar transport</keyword>
<dbReference type="InterPro" id="IPR047664">
    <property type="entry name" value="SWEET"/>
</dbReference>
<dbReference type="GO" id="GO:0005886">
    <property type="term" value="C:plasma membrane"/>
    <property type="evidence" value="ECO:0007669"/>
    <property type="project" value="UniProtKB-SubCell"/>
</dbReference>
<keyword evidence="9 10" id="KW-0472">Membrane</keyword>
<evidence type="ECO:0000256" key="1">
    <source>
        <dbReference type="ARBA" id="ARBA00004651"/>
    </source>
</evidence>
<evidence type="ECO:0000313" key="12">
    <source>
        <dbReference type="EMBL" id="JAT41983.1"/>
    </source>
</evidence>
<feature type="non-terminal residue" evidence="12">
    <location>
        <position position="1"/>
    </location>
</feature>
<keyword evidence="8 10" id="KW-1133">Transmembrane helix</keyword>
<sequence>NCMLWVVYGLPWVHPHSVLVLTINGSGLVIQLTYVLLFLTYSEGRKRLRVLVVLLAEVAFVAAVAVFVLTLAHTHQRRTLVVGSFCVIFGALMHAAPLSIMISGLGQAKIVHTGDGDTSANSSPPQLTGTIGYRAPEIMIIGKAARESDIYNLRVIILELITGRKAEDVTTYEDERLVKWASTRVCVSRLASEFPDQNLNGNFSSEQMQTMANLAMSCVKFAPEKRPSISVVVNILSQLRI</sequence>
<evidence type="ECO:0000256" key="7">
    <source>
        <dbReference type="ARBA" id="ARBA00022737"/>
    </source>
</evidence>
<comment type="subcellular location">
    <subcellularLocation>
        <location evidence="1">Cell membrane</location>
        <topology evidence="1">Multi-pass membrane protein</topology>
    </subcellularLocation>
</comment>
<protein>
    <recommendedName>
        <fullName evidence="10">Bidirectional sugar transporter SWEET</fullName>
    </recommendedName>
</protein>
<name>A0A1D1XHX0_9ARAE</name>
<accession>A0A1D1XHX0</accession>
<comment type="function">
    <text evidence="10">Mediates both low-affinity uptake and efflux of sugar across the membrane.</text>
</comment>
<dbReference type="PROSITE" id="PS50011">
    <property type="entry name" value="PROTEIN_KINASE_DOM"/>
    <property type="match status" value="1"/>
</dbReference>
<evidence type="ECO:0000256" key="10">
    <source>
        <dbReference type="RuleBase" id="RU910715"/>
    </source>
</evidence>
<keyword evidence="6 10" id="KW-0812">Transmembrane</keyword>
<evidence type="ECO:0000256" key="2">
    <source>
        <dbReference type="ARBA" id="ARBA00007809"/>
    </source>
</evidence>
<dbReference type="PANTHER" id="PTHR10791:SF130">
    <property type="entry name" value="BIDIRECTIONAL SUGAR TRANSPORTER SWEET6-RELATED"/>
    <property type="match status" value="1"/>
</dbReference>
<evidence type="ECO:0000259" key="11">
    <source>
        <dbReference type="PROSITE" id="PS50011"/>
    </source>
</evidence>
<dbReference type="GO" id="GO:0051119">
    <property type="term" value="F:sugar transmembrane transporter activity"/>
    <property type="evidence" value="ECO:0007669"/>
    <property type="project" value="InterPro"/>
</dbReference>
<evidence type="ECO:0000256" key="4">
    <source>
        <dbReference type="ARBA" id="ARBA00022475"/>
    </source>
</evidence>
<evidence type="ECO:0000256" key="8">
    <source>
        <dbReference type="ARBA" id="ARBA00022989"/>
    </source>
</evidence>
<dbReference type="Pfam" id="PF03083">
    <property type="entry name" value="MtN3_slv"/>
    <property type="match status" value="1"/>
</dbReference>
<dbReference type="Gene3D" id="1.20.1280.290">
    <property type="match status" value="1"/>
</dbReference>
<keyword evidence="3 10" id="KW-0813">Transport</keyword>
<feature type="transmembrane region" description="Helical" evidence="10">
    <location>
        <begin position="18"/>
        <end position="39"/>
    </location>
</feature>
<dbReference type="SUPFAM" id="SSF56112">
    <property type="entry name" value="Protein kinase-like (PK-like)"/>
    <property type="match status" value="1"/>
</dbReference>
<organism evidence="12">
    <name type="scientific">Anthurium amnicola</name>
    <dbReference type="NCBI Taxonomy" id="1678845"/>
    <lineage>
        <taxon>Eukaryota</taxon>
        <taxon>Viridiplantae</taxon>
        <taxon>Streptophyta</taxon>
        <taxon>Embryophyta</taxon>
        <taxon>Tracheophyta</taxon>
        <taxon>Spermatophyta</taxon>
        <taxon>Magnoliopsida</taxon>
        <taxon>Liliopsida</taxon>
        <taxon>Araceae</taxon>
        <taxon>Pothoideae</taxon>
        <taxon>Potheae</taxon>
        <taxon>Anthurium</taxon>
    </lineage>
</organism>
<dbReference type="InterPro" id="IPR011009">
    <property type="entry name" value="Kinase-like_dom_sf"/>
</dbReference>
<proteinExistence type="inferred from homology"/>
<feature type="domain" description="Protein kinase" evidence="11">
    <location>
        <begin position="1"/>
        <end position="241"/>
    </location>
</feature>
<gene>
    <name evidence="12" type="primary">SWEET5_0</name>
    <name evidence="12" type="ORF">g.83773</name>
</gene>
<dbReference type="InterPro" id="IPR000719">
    <property type="entry name" value="Prot_kinase_dom"/>
</dbReference>
<dbReference type="Gene3D" id="1.10.510.10">
    <property type="entry name" value="Transferase(Phosphotransferase) domain 1"/>
    <property type="match status" value="1"/>
</dbReference>
<keyword evidence="4" id="KW-1003">Cell membrane</keyword>
<evidence type="ECO:0000256" key="6">
    <source>
        <dbReference type="ARBA" id="ARBA00022692"/>
    </source>
</evidence>
<dbReference type="AlphaFoldDB" id="A0A1D1XHX0"/>
<dbReference type="PANTHER" id="PTHR10791">
    <property type="entry name" value="RAG1-ACTIVATING PROTEIN 1"/>
    <property type="match status" value="1"/>
</dbReference>
<feature type="transmembrane region" description="Helical" evidence="10">
    <location>
        <begin position="80"/>
        <end position="102"/>
    </location>
</feature>
<dbReference type="GO" id="GO:0005524">
    <property type="term" value="F:ATP binding"/>
    <property type="evidence" value="ECO:0007669"/>
    <property type="project" value="InterPro"/>
</dbReference>
<feature type="transmembrane region" description="Helical" evidence="10">
    <location>
        <begin position="51"/>
        <end position="74"/>
    </location>
</feature>
<dbReference type="Pfam" id="PF00069">
    <property type="entry name" value="Pkinase"/>
    <property type="match status" value="1"/>
</dbReference>